<dbReference type="EMBL" id="JRQI01000004">
    <property type="protein sequence ID" value="KGK59599.1"/>
    <property type="molecule type" value="Genomic_DNA"/>
</dbReference>
<sequence length="91" mass="10117">MQAGRLAEVTVEQSADASFEDKKKFIPLLEEKYGPAAGFTTDRDPYWHQPNMDVVYYSAVAAGKARIVARSTSYKEWLQRSAPASPQSGTF</sequence>
<name>A0AB34PDT6_9XANT</name>
<comment type="caution">
    <text evidence="1">The sequence shown here is derived from an EMBL/GenBank/DDBJ whole genome shotgun (WGS) entry which is preliminary data.</text>
</comment>
<evidence type="ECO:0000313" key="2">
    <source>
        <dbReference type="Proteomes" id="UP000029879"/>
    </source>
</evidence>
<dbReference type="AlphaFoldDB" id="A0AB34PDT6"/>
<protein>
    <submittedName>
        <fullName evidence="1">Uncharacterized protein</fullName>
    </submittedName>
</protein>
<accession>A0AB34PDT6</accession>
<evidence type="ECO:0000313" key="1">
    <source>
        <dbReference type="EMBL" id="KGK59599.1"/>
    </source>
</evidence>
<gene>
    <name evidence="1" type="ORF">NC00_01385</name>
</gene>
<proteinExistence type="predicted"/>
<reference evidence="1 2" key="1">
    <citation type="submission" date="2014-10" db="EMBL/GenBank/DDBJ databases">
        <title>Genome sequence of a Xanthomonas strain that is pathogenic on beans.</title>
        <authorList>
            <person name="Aritua V."/>
            <person name="Sapp M."/>
            <person name="Harrison J."/>
            <person name="Smith J."/>
            <person name="Studholme D."/>
        </authorList>
    </citation>
    <scope>NUCLEOTIDE SEQUENCE [LARGE SCALE GENOMIC DNA]</scope>
    <source>
        <strain evidence="1 2">Nyagatare</strain>
    </source>
</reference>
<dbReference type="Proteomes" id="UP000029879">
    <property type="component" value="Unassembled WGS sequence"/>
</dbReference>
<organism evidence="1 2">
    <name type="scientific">Xanthomonas cannabis pv. phaseoli</name>
    <dbReference type="NCBI Taxonomy" id="1885902"/>
    <lineage>
        <taxon>Bacteria</taxon>
        <taxon>Pseudomonadati</taxon>
        <taxon>Pseudomonadota</taxon>
        <taxon>Gammaproteobacteria</taxon>
        <taxon>Lysobacterales</taxon>
        <taxon>Lysobacteraceae</taxon>
        <taxon>Xanthomonas</taxon>
    </lineage>
</organism>